<keyword evidence="2" id="KW-1185">Reference proteome</keyword>
<proteinExistence type="predicted"/>
<name>A0A9P3PGJ8_LYOSH</name>
<organism evidence="1 2">
    <name type="scientific">Lyophyllum shimeji</name>
    <name type="common">Hon-shimeji</name>
    <name type="synonym">Tricholoma shimeji</name>
    <dbReference type="NCBI Taxonomy" id="47721"/>
    <lineage>
        <taxon>Eukaryota</taxon>
        <taxon>Fungi</taxon>
        <taxon>Dikarya</taxon>
        <taxon>Basidiomycota</taxon>
        <taxon>Agaricomycotina</taxon>
        <taxon>Agaricomycetes</taxon>
        <taxon>Agaricomycetidae</taxon>
        <taxon>Agaricales</taxon>
        <taxon>Tricholomatineae</taxon>
        <taxon>Lyophyllaceae</taxon>
        <taxon>Lyophyllum</taxon>
    </lineage>
</organism>
<dbReference type="Proteomes" id="UP001063166">
    <property type="component" value="Unassembled WGS sequence"/>
</dbReference>
<protein>
    <submittedName>
        <fullName evidence="1">Uncharacterized protein</fullName>
    </submittedName>
</protein>
<gene>
    <name evidence="1" type="ORF">LshimejAT787_0206080</name>
</gene>
<reference evidence="1" key="1">
    <citation type="submission" date="2022-07" db="EMBL/GenBank/DDBJ databases">
        <title>The genome of Lyophyllum shimeji provides insight into the initial evolution of ectomycorrhizal fungal genome.</title>
        <authorList>
            <person name="Kobayashi Y."/>
            <person name="Shibata T."/>
            <person name="Hirakawa H."/>
            <person name="Shigenobu S."/>
            <person name="Nishiyama T."/>
            <person name="Yamada A."/>
            <person name="Hasebe M."/>
            <person name="Kawaguchi M."/>
        </authorList>
    </citation>
    <scope>NUCLEOTIDE SEQUENCE</scope>
    <source>
        <strain evidence="1">AT787</strain>
    </source>
</reference>
<accession>A0A9P3PGJ8</accession>
<comment type="caution">
    <text evidence="1">The sequence shown here is derived from an EMBL/GenBank/DDBJ whole genome shotgun (WGS) entry which is preliminary data.</text>
</comment>
<evidence type="ECO:0000313" key="1">
    <source>
        <dbReference type="EMBL" id="GLB35043.1"/>
    </source>
</evidence>
<sequence length="84" mass="9384">MPLPKTCNEYQEGNIADHDGCSRFSSNSGRIDIHCIPSLFLAWGNAALLLLAVIETYVAVRDCGLLIRPEEVTYKSHQHCRARP</sequence>
<dbReference type="EMBL" id="BRPK01000002">
    <property type="protein sequence ID" value="GLB35043.1"/>
    <property type="molecule type" value="Genomic_DNA"/>
</dbReference>
<evidence type="ECO:0000313" key="2">
    <source>
        <dbReference type="Proteomes" id="UP001063166"/>
    </source>
</evidence>
<dbReference type="AlphaFoldDB" id="A0A9P3PGJ8"/>